<dbReference type="Pfam" id="PF22992">
    <property type="entry name" value="C2CH-4th_BIRD-IDD"/>
    <property type="match status" value="1"/>
</dbReference>
<keyword evidence="2" id="KW-0677">Repeat</keyword>
<evidence type="ECO:0000313" key="11">
    <source>
        <dbReference type="Proteomes" id="UP001454036"/>
    </source>
</evidence>
<feature type="compositionally biased region" description="Polar residues" evidence="8">
    <location>
        <begin position="230"/>
        <end position="244"/>
    </location>
</feature>
<dbReference type="InterPro" id="IPR055186">
    <property type="entry name" value="C2H2-2nd_BIRD-IDD"/>
</dbReference>
<accession>A0AAV3PHY8</accession>
<organism evidence="10 11">
    <name type="scientific">Lithospermum erythrorhizon</name>
    <name type="common">Purple gromwell</name>
    <name type="synonym">Lithospermum officinale var. erythrorhizon</name>
    <dbReference type="NCBI Taxonomy" id="34254"/>
    <lineage>
        <taxon>Eukaryota</taxon>
        <taxon>Viridiplantae</taxon>
        <taxon>Streptophyta</taxon>
        <taxon>Embryophyta</taxon>
        <taxon>Tracheophyta</taxon>
        <taxon>Spermatophyta</taxon>
        <taxon>Magnoliopsida</taxon>
        <taxon>eudicotyledons</taxon>
        <taxon>Gunneridae</taxon>
        <taxon>Pentapetalae</taxon>
        <taxon>asterids</taxon>
        <taxon>lamiids</taxon>
        <taxon>Boraginales</taxon>
        <taxon>Boraginaceae</taxon>
        <taxon>Boraginoideae</taxon>
        <taxon>Lithospermeae</taxon>
        <taxon>Lithospermum</taxon>
    </lineage>
</organism>
<keyword evidence="5" id="KW-0805">Transcription regulation</keyword>
<dbReference type="Pfam" id="PF22996">
    <property type="entry name" value="C2H2-2nd_BIRD-IDD"/>
    <property type="match status" value="1"/>
</dbReference>
<dbReference type="PANTHER" id="PTHR10593:SF236">
    <property type="entry name" value="PROTEIN INDETERMINATE-DOMAIN 11"/>
    <property type="match status" value="1"/>
</dbReference>
<evidence type="ECO:0000256" key="7">
    <source>
        <dbReference type="PROSITE-ProRule" id="PRU00042"/>
    </source>
</evidence>
<dbReference type="GO" id="GO:0004674">
    <property type="term" value="F:protein serine/threonine kinase activity"/>
    <property type="evidence" value="ECO:0007669"/>
    <property type="project" value="UniProtKB-KW"/>
</dbReference>
<feature type="region of interest" description="Disordered" evidence="8">
    <location>
        <begin position="219"/>
        <end position="293"/>
    </location>
</feature>
<dbReference type="InterPro" id="IPR031140">
    <property type="entry name" value="IDD1-16"/>
</dbReference>
<dbReference type="InterPro" id="IPR036236">
    <property type="entry name" value="Znf_C2H2_sf"/>
</dbReference>
<feature type="region of interest" description="Disordered" evidence="8">
    <location>
        <begin position="43"/>
        <end position="62"/>
    </location>
</feature>
<keyword evidence="6" id="KW-0804">Transcription</keyword>
<keyword evidence="4" id="KW-0862">Zinc</keyword>
<evidence type="ECO:0000256" key="1">
    <source>
        <dbReference type="ARBA" id="ARBA00022723"/>
    </source>
</evidence>
<name>A0AAV3PHY8_LITER</name>
<feature type="domain" description="C2H2-type" evidence="9">
    <location>
        <begin position="160"/>
        <end position="187"/>
    </location>
</feature>
<evidence type="ECO:0000256" key="6">
    <source>
        <dbReference type="ARBA" id="ARBA00023163"/>
    </source>
</evidence>
<evidence type="ECO:0000256" key="4">
    <source>
        <dbReference type="ARBA" id="ARBA00022833"/>
    </source>
</evidence>
<dbReference type="Gene3D" id="3.30.160.60">
    <property type="entry name" value="Classic Zinc Finger"/>
    <property type="match status" value="1"/>
</dbReference>
<evidence type="ECO:0000256" key="5">
    <source>
        <dbReference type="ARBA" id="ARBA00023015"/>
    </source>
</evidence>
<dbReference type="SMART" id="SM00355">
    <property type="entry name" value="ZnF_C2H2"/>
    <property type="match status" value="3"/>
</dbReference>
<protein>
    <submittedName>
        <fullName evidence="10">Non-receptor serine/threonine protein kinase</fullName>
    </submittedName>
</protein>
<dbReference type="GO" id="GO:0003700">
    <property type="term" value="F:DNA-binding transcription factor activity"/>
    <property type="evidence" value="ECO:0007669"/>
    <property type="project" value="TreeGrafter"/>
</dbReference>
<keyword evidence="10" id="KW-0418">Kinase</keyword>
<dbReference type="EMBL" id="BAABME010001494">
    <property type="protein sequence ID" value="GAA0149930.1"/>
    <property type="molecule type" value="Genomic_DNA"/>
</dbReference>
<reference evidence="10 11" key="1">
    <citation type="submission" date="2024-01" db="EMBL/GenBank/DDBJ databases">
        <title>The complete chloroplast genome sequence of Lithospermum erythrorhizon: insights into the phylogenetic relationship among Boraginaceae species and the maternal lineages of purple gromwells.</title>
        <authorList>
            <person name="Okada T."/>
            <person name="Watanabe K."/>
        </authorList>
    </citation>
    <scope>NUCLEOTIDE SEQUENCE [LARGE SCALE GENOMIC DNA]</scope>
</reference>
<dbReference type="SUPFAM" id="SSF57667">
    <property type="entry name" value="beta-beta-alpha zinc fingers"/>
    <property type="match status" value="1"/>
</dbReference>
<dbReference type="InterPro" id="IPR013087">
    <property type="entry name" value="Znf_C2H2_type"/>
</dbReference>
<keyword evidence="3 7" id="KW-0863">Zinc-finger</keyword>
<dbReference type="InterPro" id="IPR055185">
    <property type="entry name" value="C2CH-4th_BIRD-IDD"/>
</dbReference>
<dbReference type="Proteomes" id="UP001454036">
    <property type="component" value="Unassembled WGS sequence"/>
</dbReference>
<evidence type="ECO:0000256" key="3">
    <source>
        <dbReference type="ARBA" id="ARBA00022771"/>
    </source>
</evidence>
<feature type="domain" description="C2H2-type" evidence="9">
    <location>
        <begin position="85"/>
        <end position="107"/>
    </location>
</feature>
<keyword evidence="10" id="KW-0808">Transferase</keyword>
<dbReference type="PANTHER" id="PTHR10593">
    <property type="entry name" value="SERINE/THREONINE-PROTEIN KINASE RIO"/>
    <property type="match status" value="1"/>
</dbReference>
<dbReference type="AlphaFoldDB" id="A0AAV3PHY8"/>
<dbReference type="InterPro" id="IPR055187">
    <property type="entry name" value="C2CH-3rd_BIRD-IDD"/>
</dbReference>
<evidence type="ECO:0000256" key="2">
    <source>
        <dbReference type="ARBA" id="ARBA00022737"/>
    </source>
</evidence>
<keyword evidence="11" id="KW-1185">Reference proteome</keyword>
<evidence type="ECO:0000259" key="9">
    <source>
        <dbReference type="PROSITE" id="PS50157"/>
    </source>
</evidence>
<gene>
    <name evidence="10" type="ORF">LIER_08982</name>
</gene>
<keyword evidence="1" id="KW-0479">Metal-binding</keyword>
<dbReference type="PROSITE" id="PS00028">
    <property type="entry name" value="ZINC_FINGER_C2H2_1"/>
    <property type="match status" value="1"/>
</dbReference>
<keyword evidence="10" id="KW-0723">Serine/threonine-protein kinase</keyword>
<sequence length="497" mass="55550">MSSLEHLCGLASGEARGVDSLDSDVSVENMNSNQIAVLNNFVDQEQEQPPNMNRRREPLQNPDPDEAEVVVVKLSPTSLMTKNRYVCEVCKKGFQRDQNLQLHRRGHNLPWKLKTTKSDTRKRVYLCPEETCPHHFRSRALGDMTGIKKHYLRKHCPKMYKCPKCSKLYAVLSDLKAHLKTCGKNKYRCDCGLIYGRRDTFRTHKAFCEVLAAETERVTASHPRLETSSEDSGNGTMPNFSQGDISPPPGFEHIHRHHLNNHPHHHQLPASGSEPRHHHQLNDAPPPGFTSINHRHLQFTEPDLSSTLGYTDGTLILNFSNNTVVKKESNIVDKNNHAFHFPADFMATAGNYSYTMNQPTTLQSYQQRKFMNGGGSDVDMIGSTGMSQLHMGESSGHSVAPPVNYYYYNLLMEDEKEPPTRDFLGLSMGNGGRANSTSMDDFIVALGGATNVNLDGYRGCGGGGVNVYSEEREWENDGHVNAHQMYGFSGGASSSRI</sequence>
<comment type="caution">
    <text evidence="10">The sequence shown here is derived from an EMBL/GenBank/DDBJ whole genome shotgun (WGS) entry which is preliminary data.</text>
</comment>
<evidence type="ECO:0000313" key="10">
    <source>
        <dbReference type="EMBL" id="GAA0149930.1"/>
    </source>
</evidence>
<evidence type="ECO:0000256" key="8">
    <source>
        <dbReference type="SAM" id="MobiDB-lite"/>
    </source>
</evidence>
<dbReference type="GO" id="GO:0008270">
    <property type="term" value="F:zinc ion binding"/>
    <property type="evidence" value="ECO:0007669"/>
    <property type="project" value="UniProtKB-KW"/>
</dbReference>
<dbReference type="Pfam" id="PF22995">
    <property type="entry name" value="C2CH-3rd_BIRD-IDD"/>
    <property type="match status" value="1"/>
</dbReference>
<dbReference type="PROSITE" id="PS50157">
    <property type="entry name" value="ZINC_FINGER_C2H2_2"/>
    <property type="match status" value="2"/>
</dbReference>
<proteinExistence type="predicted"/>
<feature type="compositionally biased region" description="Basic residues" evidence="8">
    <location>
        <begin position="254"/>
        <end position="267"/>
    </location>
</feature>
<dbReference type="GO" id="GO:0005634">
    <property type="term" value="C:nucleus"/>
    <property type="evidence" value="ECO:0007669"/>
    <property type="project" value="TreeGrafter"/>
</dbReference>